<accession>A0A0L0FH44</accession>
<dbReference type="RefSeq" id="XP_014149984.1">
    <property type="nucleotide sequence ID" value="XM_014294509.1"/>
</dbReference>
<reference evidence="2 3" key="1">
    <citation type="submission" date="2011-02" db="EMBL/GenBank/DDBJ databases">
        <title>The Genome Sequence of Sphaeroforma arctica JP610.</title>
        <authorList>
            <consortium name="The Broad Institute Genome Sequencing Platform"/>
            <person name="Russ C."/>
            <person name="Cuomo C."/>
            <person name="Young S.K."/>
            <person name="Zeng Q."/>
            <person name="Gargeya S."/>
            <person name="Alvarado L."/>
            <person name="Berlin A."/>
            <person name="Chapman S.B."/>
            <person name="Chen Z."/>
            <person name="Freedman E."/>
            <person name="Gellesch M."/>
            <person name="Goldberg J."/>
            <person name="Griggs A."/>
            <person name="Gujja S."/>
            <person name="Heilman E."/>
            <person name="Heiman D."/>
            <person name="Howarth C."/>
            <person name="Mehta T."/>
            <person name="Neiman D."/>
            <person name="Pearson M."/>
            <person name="Roberts A."/>
            <person name="Saif S."/>
            <person name="Shea T."/>
            <person name="Shenoy N."/>
            <person name="Sisk P."/>
            <person name="Stolte C."/>
            <person name="Sykes S."/>
            <person name="White J."/>
            <person name="Yandava C."/>
            <person name="Burger G."/>
            <person name="Gray M.W."/>
            <person name="Holland P.W.H."/>
            <person name="King N."/>
            <person name="Lang F.B.F."/>
            <person name="Roger A.J."/>
            <person name="Ruiz-Trillo I."/>
            <person name="Haas B."/>
            <person name="Nusbaum C."/>
            <person name="Birren B."/>
        </authorList>
    </citation>
    <scope>NUCLEOTIDE SEQUENCE [LARGE SCALE GENOMIC DNA]</scope>
    <source>
        <strain evidence="2 3">JP610</strain>
    </source>
</reference>
<organism evidence="2 3">
    <name type="scientific">Sphaeroforma arctica JP610</name>
    <dbReference type="NCBI Taxonomy" id="667725"/>
    <lineage>
        <taxon>Eukaryota</taxon>
        <taxon>Ichthyosporea</taxon>
        <taxon>Ichthyophonida</taxon>
        <taxon>Sphaeroforma</taxon>
    </lineage>
</organism>
<evidence type="ECO:0000256" key="1">
    <source>
        <dbReference type="SAM" id="MobiDB-lite"/>
    </source>
</evidence>
<keyword evidence="3" id="KW-1185">Reference proteome</keyword>
<proteinExistence type="predicted"/>
<gene>
    <name evidence="2" type="ORF">SARC_11407</name>
</gene>
<name>A0A0L0FH44_9EUKA</name>
<feature type="region of interest" description="Disordered" evidence="1">
    <location>
        <begin position="215"/>
        <end position="247"/>
    </location>
</feature>
<dbReference type="Proteomes" id="UP000054560">
    <property type="component" value="Unassembled WGS sequence"/>
</dbReference>
<dbReference type="AlphaFoldDB" id="A0A0L0FH44"/>
<protein>
    <submittedName>
        <fullName evidence="2">Uncharacterized protein</fullName>
    </submittedName>
</protein>
<dbReference type="EMBL" id="KQ243267">
    <property type="protein sequence ID" value="KNC76082.1"/>
    <property type="molecule type" value="Genomic_DNA"/>
</dbReference>
<sequence>MQYFTAEHNDVAALAISGANGPKPSGPGTIGAPVSLATDSEWVDIMTRAESADDRQALQTFFVTEAALKPKFEDYYLGLWDSMLDDGVFPFAESIDNYESSMTHQVPNIADESDVWRLELLQTINRHESQQMAGITNDLTGKRVETDEDTALFYVPHINDVDCNLPFFCPPNIGHAVLYQDSSLTGLYQKAEKGPRGGNEKKIIKRSLANRNTLSINRTASATTAKDASKDASAQKKRKKHPAEKAEKVLVLLRAQPRLRAPLPVRLWEQSVLLPVPQ</sequence>
<dbReference type="GeneID" id="25911911"/>
<evidence type="ECO:0000313" key="3">
    <source>
        <dbReference type="Proteomes" id="UP000054560"/>
    </source>
</evidence>
<evidence type="ECO:0000313" key="2">
    <source>
        <dbReference type="EMBL" id="KNC76082.1"/>
    </source>
</evidence>